<evidence type="ECO:0000313" key="5">
    <source>
        <dbReference type="WormBase" id="SRAE_1000348600"/>
    </source>
</evidence>
<feature type="compositionally biased region" description="Polar residues" evidence="1">
    <location>
        <begin position="32"/>
        <end position="43"/>
    </location>
</feature>
<feature type="compositionally biased region" description="Basic and acidic residues" evidence="1">
    <location>
        <begin position="1341"/>
        <end position="1351"/>
    </location>
</feature>
<dbReference type="EMBL" id="LN609528">
    <property type="protein sequence ID" value="CEF65233.1"/>
    <property type="molecule type" value="Genomic_DNA"/>
</dbReference>
<name>A0A090LAV9_STRRB</name>
<reference evidence="4" key="3">
    <citation type="submission" date="2020-12" db="UniProtKB">
        <authorList>
            <consortium name="WormBaseParasite"/>
        </authorList>
    </citation>
    <scope>IDENTIFICATION</scope>
</reference>
<dbReference type="SUPFAM" id="SSF48371">
    <property type="entry name" value="ARM repeat"/>
    <property type="match status" value="1"/>
</dbReference>
<proteinExistence type="predicted"/>
<feature type="region of interest" description="Disordered" evidence="1">
    <location>
        <begin position="1385"/>
        <end position="1410"/>
    </location>
</feature>
<keyword evidence="3" id="KW-1185">Reference proteome</keyword>
<organism evidence="2">
    <name type="scientific">Strongyloides ratti</name>
    <name type="common">Parasitic roundworm</name>
    <dbReference type="NCBI Taxonomy" id="34506"/>
    <lineage>
        <taxon>Eukaryota</taxon>
        <taxon>Metazoa</taxon>
        <taxon>Ecdysozoa</taxon>
        <taxon>Nematoda</taxon>
        <taxon>Chromadorea</taxon>
        <taxon>Rhabditida</taxon>
        <taxon>Tylenchina</taxon>
        <taxon>Panagrolaimomorpha</taxon>
        <taxon>Strongyloidoidea</taxon>
        <taxon>Strongyloididae</taxon>
        <taxon>Strongyloides</taxon>
    </lineage>
</organism>
<protein>
    <submittedName>
        <fullName evidence="2 4">Armadillo-type fold domain-containing protein</fullName>
    </submittedName>
</protein>
<dbReference type="Proteomes" id="UP000035682">
    <property type="component" value="Unplaced"/>
</dbReference>
<dbReference type="OrthoDB" id="200660at2759"/>
<feature type="region of interest" description="Disordered" evidence="1">
    <location>
        <begin position="1327"/>
        <end position="1367"/>
    </location>
</feature>
<feature type="compositionally biased region" description="Polar residues" evidence="1">
    <location>
        <begin position="1"/>
        <end position="10"/>
    </location>
</feature>
<dbReference type="GeneID" id="36377598"/>
<feature type="region of interest" description="Disordered" evidence="1">
    <location>
        <begin position="1"/>
        <end position="43"/>
    </location>
</feature>
<dbReference type="WormBase" id="SRAE_1000348600">
    <property type="protein sequence ID" value="SRP00628"/>
    <property type="gene ID" value="WBGene00260103"/>
</dbReference>
<dbReference type="WBParaSite" id="SRAE_1000348600.1">
    <property type="protein sequence ID" value="SRAE_1000348600.1"/>
    <property type="gene ID" value="WBGene00260103"/>
</dbReference>
<feature type="compositionally biased region" description="Polar residues" evidence="1">
    <location>
        <begin position="1327"/>
        <end position="1340"/>
    </location>
</feature>
<dbReference type="InterPro" id="IPR016024">
    <property type="entry name" value="ARM-type_fold"/>
</dbReference>
<dbReference type="STRING" id="34506.A0A090LAV9"/>
<evidence type="ECO:0000313" key="4">
    <source>
        <dbReference type="WBParaSite" id="SRAE_1000348600.1"/>
    </source>
</evidence>
<dbReference type="CTD" id="36377598"/>
<reference evidence="3" key="2">
    <citation type="submission" date="2014-09" db="EMBL/GenBank/DDBJ databases">
        <authorList>
            <person name="Martin A.A."/>
        </authorList>
    </citation>
    <scope>NUCLEOTIDE SEQUENCE</scope>
    <source>
        <strain evidence="3">ED321</strain>
    </source>
</reference>
<dbReference type="RefSeq" id="XP_024504434.1">
    <property type="nucleotide sequence ID" value="XM_024650680.1"/>
</dbReference>
<gene>
    <name evidence="2 4 5" type="ORF">SRAE_1000348600</name>
</gene>
<reference evidence="2" key="1">
    <citation type="submission" date="2014-09" db="EMBL/GenBank/DDBJ databases">
        <authorList>
            <person name="Aslett A.Martin."/>
        </authorList>
    </citation>
    <scope>NUCLEOTIDE SEQUENCE</scope>
    <source>
        <strain evidence="2">ED321 Heterogonic</strain>
    </source>
</reference>
<sequence length="1522" mass="172925">MDRSAYMSQPSASGGSSGGGSFVREEYAFGGPQQSMPPKRNSTSWAPYGLAGLKPSLPDEEIIEKLRKSSKYFSKIITTKEKNLSKINDKSERTSITVKSQRKEQAGLKAVKEIEELRSDKVKYAIWMETLIGDEYIGKNNDEINLMIVSNIIKICAIASPEIPFRNKEAAAEIFEIVLDVFPKVVSVDNNLFDDYYEILNIFYLYDIESIVLNWIGTSCLKSTEKLLTSIIKCAEITIPLNSSGIIIRKVGELGSLLTKILVRILSNMYIDIETLDVLFYYLVEPQKENFKKSYELCCKALSKEDASNAVIGAGRIIRESLEHDSLFTGKRTGGKLFSVIQSLEKTVPGFINDLIDHIERLAILGNNSKARYCLWRCVAESNSKVLSKISKPEDVFRYRPEWTDIEKAINVEIIGKIIENSNGTLPFIDSYIVKLFRDTHFLSKDKMLVWINSIFTKDPSKISKRIFESIGRLVNDPDEYFRHKAMIFLSSVHKSLYINGASDTYKEDVIHALSFFFNSVIHKNHSDIQRLETILVSSILSPSISEEERIDILEKLFICLNSNGISTYCLLLHNRLRLFEIVRYTLLEYKETSTVADIQTKNEFLKIYSKPNASSLYNHLPKFYYAIMKLGKFENIYDIYTSGKLSIKSVQKNLTEILEELMNLSIEKESIDQFRKLIERSAPFLMDSSFGKCMLSSLLKLAKDGKKANILKVSYLTEILRYTSKVFGFNFLFSNSLDMVADIIGYFELEPISDCGMYILKNIFTSNIEFDLIPGDREMLTNIIMKSFEKATPKAVKYGIFILLHITPEDEIQGIVDNLTKTFSNKLEKESPQCGRSFRILSGIAKFKKVTKDGHIIEVKFPEGFWKDIVEKALHVIENGPKNLSEHYKVISNSELREAIMNPSSRVLNSFEKKYSFAVKHDGVRLPLSMNQFVAFPLYFDTSTHNIMETDVIEKVANIFRNLLMSELNYWLDFSSDQESTIKYYISKTLLFLNLNSDLNANLDFSNLVAVSRCLYDTDYDVRSKLVVKIAENVYRGGAPLFSLLPMVLFSSRHNVNINIEQTFRCRVMSVFSHLITEQQKLFYKFKDKTDYYPFILSEYLISYTIICISLTPGYNNFRDMDVIKRSIVVFEAILMTYNMLSKIESKLVLISEGRTDKSSFIDADLRVSVLSELCLSLGELVFGIFGTTTQTAPDVKFSKSIFVKVKRSKKQILSMNANINELCQSAKKPTKITDVVVKSLIAIKKGSNSTKEGKPKIPTLSSSLSNKTKYAPPIIIDKSNDEDIIDSSTTKLKNKKSNSNKRFLVEISDSEDSINENGISNKETVSKLNVQKDSINNGKKNDKSTHSKTDQISPGNNVASKRITRSKVKRDGLISIADKPTVPSEISCDMSESGRTLSSSSKNKKDSTNFVKMSAEEKKGRKLSLLNSVVNKNIDEDSISIENISVIQPLESDKEHERSLFDMAERNENRKKIRKRRVLSKDNENGILKKNIKGSFDEPLASSTPCVRQITRKKKNTNIT</sequence>
<accession>A0A090LAV9</accession>
<evidence type="ECO:0000313" key="2">
    <source>
        <dbReference type="EMBL" id="CEF65233.1"/>
    </source>
</evidence>
<feature type="compositionally biased region" description="Polar residues" evidence="1">
    <location>
        <begin position="1352"/>
        <end position="1361"/>
    </location>
</feature>
<evidence type="ECO:0000256" key="1">
    <source>
        <dbReference type="SAM" id="MobiDB-lite"/>
    </source>
</evidence>
<evidence type="ECO:0000313" key="3">
    <source>
        <dbReference type="Proteomes" id="UP000035682"/>
    </source>
</evidence>